<dbReference type="PANTHER" id="PTHR34075">
    <property type="entry name" value="BLR3430 PROTEIN"/>
    <property type="match status" value="1"/>
</dbReference>
<evidence type="ECO:0000313" key="3">
    <source>
        <dbReference type="EMBL" id="AKG38859.1"/>
    </source>
</evidence>
<accession>A0A0F7FIV9</accession>
<evidence type="ECO:0000259" key="1">
    <source>
        <dbReference type="Pfam" id="PF01796"/>
    </source>
</evidence>
<dbReference type="PANTHER" id="PTHR34075:SF5">
    <property type="entry name" value="BLR3430 PROTEIN"/>
    <property type="match status" value="1"/>
</dbReference>
<dbReference type="RefSeq" id="WP_052884346.1">
    <property type="nucleotide sequence ID" value="NZ_CP009961.1"/>
</dbReference>
<feature type="domain" description="ChsH2 rubredoxin-like zinc ribbon" evidence="2">
    <location>
        <begin position="18"/>
        <end position="48"/>
    </location>
</feature>
<gene>
    <name evidence="3" type="ORF">MA03_05715</name>
</gene>
<evidence type="ECO:0000313" key="4">
    <source>
        <dbReference type="Proteomes" id="UP000067434"/>
    </source>
</evidence>
<organism evidence="3 4">
    <name type="scientific">Infirmifilum uzonense</name>
    <dbReference type="NCBI Taxonomy" id="1550241"/>
    <lineage>
        <taxon>Archaea</taxon>
        <taxon>Thermoproteota</taxon>
        <taxon>Thermoprotei</taxon>
        <taxon>Thermofilales</taxon>
        <taxon>Thermofilaceae</taxon>
        <taxon>Infirmifilum</taxon>
    </lineage>
</organism>
<dbReference type="HOGENOM" id="CLU_119412_2_2_2"/>
<evidence type="ECO:0000259" key="2">
    <source>
        <dbReference type="Pfam" id="PF12172"/>
    </source>
</evidence>
<dbReference type="Gene3D" id="6.10.30.10">
    <property type="match status" value="1"/>
</dbReference>
<dbReference type="PATRIC" id="fig|1550241.5.peg.1195"/>
<dbReference type="InterPro" id="IPR002878">
    <property type="entry name" value="ChsH2_C"/>
</dbReference>
<dbReference type="Proteomes" id="UP000067434">
    <property type="component" value="Chromosome"/>
</dbReference>
<keyword evidence="4" id="KW-1185">Reference proteome</keyword>
<dbReference type="SUPFAM" id="SSF50249">
    <property type="entry name" value="Nucleic acid-binding proteins"/>
    <property type="match status" value="1"/>
</dbReference>
<dbReference type="Pfam" id="PF01796">
    <property type="entry name" value="OB_ChsH2_C"/>
    <property type="match status" value="1"/>
</dbReference>
<dbReference type="AlphaFoldDB" id="A0A0F7FIV9"/>
<feature type="domain" description="ChsH2 C-terminal OB-fold" evidence="1">
    <location>
        <begin position="51"/>
        <end position="113"/>
    </location>
</feature>
<sequence length="139" mass="15691">MAYVRSVPRAWRERQNKYRLIGGTCKDCGKTFYPYRGICPVCGSSNVEAKKLPETGTIETFSVVRTPPTEFTGQAPYVVALVRLDDGTLVPAQITDVEPEEVQVGMRVEAVFRRYREQGEKGIIEYGIKFRPVVNLESK</sequence>
<proteinExistence type="predicted"/>
<dbReference type="GeneID" id="25401708"/>
<dbReference type="InterPro" id="IPR022002">
    <property type="entry name" value="ChsH2_Znr"/>
</dbReference>
<dbReference type="STRING" id="1550241.MA03_05715"/>
<dbReference type="InterPro" id="IPR012340">
    <property type="entry name" value="NA-bd_OB-fold"/>
</dbReference>
<dbReference type="OrthoDB" id="9573at2157"/>
<dbReference type="KEGG" id="thf:MA03_05715"/>
<dbReference type="EMBL" id="CP009961">
    <property type="protein sequence ID" value="AKG38859.1"/>
    <property type="molecule type" value="Genomic_DNA"/>
</dbReference>
<reference evidence="3 4" key="1">
    <citation type="journal article" date="2015" name="Stand. Genomic Sci.">
        <title>Complete genome sequence of and proposal of Thermofilum uzonense sp. nov. a novel hyperthermophilic crenarchaeon and emended description of the genus Thermofilum.</title>
        <authorList>
            <person name="Toshchakov S.V."/>
            <person name="Korzhenkov A.A."/>
            <person name="Samarov N.I."/>
            <person name="Mazunin I.O."/>
            <person name="Mozhey O.I."/>
            <person name="Shmyr I.S."/>
            <person name="Derbikova K.S."/>
            <person name="Taranov E.A."/>
            <person name="Dominova I.N."/>
            <person name="Bonch-Osmolovskaya E.A."/>
            <person name="Patrushev M.V."/>
            <person name="Podosokorskaya O.A."/>
            <person name="Kublanov I.V."/>
        </authorList>
    </citation>
    <scope>NUCLEOTIDE SEQUENCE [LARGE SCALE GENOMIC DNA]</scope>
    <source>
        <strain evidence="3 4">1807-2</strain>
    </source>
</reference>
<protein>
    <submittedName>
        <fullName evidence="3">AcaC</fullName>
    </submittedName>
</protein>
<dbReference type="InterPro" id="IPR052513">
    <property type="entry name" value="Thioester_dehydratase-like"/>
</dbReference>
<name>A0A0F7FIV9_9CREN</name>
<dbReference type="Pfam" id="PF12172">
    <property type="entry name" value="zf-ChsH2"/>
    <property type="match status" value="1"/>
</dbReference>